<dbReference type="InterPro" id="IPR036345">
    <property type="entry name" value="ExoRNase_PH_dom2_sf"/>
</dbReference>
<dbReference type="AlphaFoldDB" id="A0AA35T673"/>
<dbReference type="EMBL" id="CASHTH010003231">
    <property type="protein sequence ID" value="CAI8042014.1"/>
    <property type="molecule type" value="Genomic_DNA"/>
</dbReference>
<dbReference type="InterPro" id="IPR015847">
    <property type="entry name" value="ExoRNase_PH_dom2"/>
</dbReference>
<dbReference type="SUPFAM" id="SSF55666">
    <property type="entry name" value="Ribonuclease PH domain 2-like"/>
    <property type="match status" value="1"/>
</dbReference>
<sequence length="107" mass="11827">MDRKLIRTIPIVEHVAATSVGIIDGTPMLDLCYTEDSSADVDMNVVMTGAGKFVEIQGTAEETPFSKEESDQLLDLSIHGIEQLIRLQKQIIIENRDEVSIGNPESR</sequence>
<dbReference type="Gene3D" id="3.30.230.70">
    <property type="entry name" value="GHMP Kinase, N-terminal domain"/>
    <property type="match status" value="1"/>
</dbReference>
<evidence type="ECO:0000313" key="2">
    <source>
        <dbReference type="EMBL" id="CAI8042014.1"/>
    </source>
</evidence>
<proteinExistence type="predicted"/>
<feature type="domain" description="Exoribonuclease phosphorolytic" evidence="1">
    <location>
        <begin position="15"/>
        <end position="77"/>
    </location>
</feature>
<accession>A0AA35T673</accession>
<reference evidence="2" key="1">
    <citation type="submission" date="2023-03" db="EMBL/GenBank/DDBJ databases">
        <authorList>
            <person name="Steffen K."/>
            <person name="Cardenas P."/>
        </authorList>
    </citation>
    <scope>NUCLEOTIDE SEQUENCE</scope>
</reference>
<dbReference type="Proteomes" id="UP001174909">
    <property type="component" value="Unassembled WGS sequence"/>
</dbReference>
<name>A0AA35T673_GEOBA</name>
<evidence type="ECO:0000259" key="1">
    <source>
        <dbReference type="Pfam" id="PF03725"/>
    </source>
</evidence>
<dbReference type="Pfam" id="PF03725">
    <property type="entry name" value="RNase_PH_C"/>
    <property type="match status" value="1"/>
</dbReference>
<keyword evidence="3" id="KW-1185">Reference proteome</keyword>
<organism evidence="2 3">
    <name type="scientific">Geodia barretti</name>
    <name type="common">Barrett's horny sponge</name>
    <dbReference type="NCBI Taxonomy" id="519541"/>
    <lineage>
        <taxon>Eukaryota</taxon>
        <taxon>Metazoa</taxon>
        <taxon>Porifera</taxon>
        <taxon>Demospongiae</taxon>
        <taxon>Heteroscleromorpha</taxon>
        <taxon>Tetractinellida</taxon>
        <taxon>Astrophorina</taxon>
        <taxon>Geodiidae</taxon>
        <taxon>Geodia</taxon>
    </lineage>
</organism>
<evidence type="ECO:0000313" key="3">
    <source>
        <dbReference type="Proteomes" id="UP001174909"/>
    </source>
</evidence>
<comment type="caution">
    <text evidence="2">The sequence shown here is derived from an EMBL/GenBank/DDBJ whole genome shotgun (WGS) entry which is preliminary data.</text>
</comment>
<gene>
    <name evidence="2" type="ORF">GBAR_LOCUS23334</name>
</gene>
<dbReference type="InterPro" id="IPR027408">
    <property type="entry name" value="PNPase/RNase_PH_dom_sf"/>
</dbReference>
<protein>
    <submittedName>
        <fullName evidence="2">Ribonuclease PH</fullName>
    </submittedName>
</protein>